<dbReference type="InterPro" id="IPR038770">
    <property type="entry name" value="Na+/solute_symporter_sf"/>
</dbReference>
<evidence type="ECO:0000256" key="1">
    <source>
        <dbReference type="ARBA" id="ARBA00004141"/>
    </source>
</evidence>
<dbReference type="GO" id="GO:0015297">
    <property type="term" value="F:antiporter activity"/>
    <property type="evidence" value="ECO:0007669"/>
    <property type="project" value="InterPro"/>
</dbReference>
<feature type="transmembrane region" description="Helical" evidence="7">
    <location>
        <begin position="326"/>
        <end position="351"/>
    </location>
</feature>
<comment type="caution">
    <text evidence="9">The sequence shown here is derived from an EMBL/GenBank/DDBJ whole genome shotgun (WGS) entry which is preliminary data.</text>
</comment>
<evidence type="ECO:0000256" key="6">
    <source>
        <dbReference type="ARBA" id="ARBA00023136"/>
    </source>
</evidence>
<dbReference type="PANTHER" id="PTHR42751:SF3">
    <property type="entry name" value="SODIUM_GLUTAMATE SYMPORTER"/>
    <property type="match status" value="1"/>
</dbReference>
<evidence type="ECO:0000313" key="9">
    <source>
        <dbReference type="EMBL" id="MBS3057032.1"/>
    </source>
</evidence>
<feature type="transmembrane region" description="Helical" evidence="7">
    <location>
        <begin position="136"/>
        <end position="159"/>
    </location>
</feature>
<reference evidence="9" key="1">
    <citation type="submission" date="2021-03" db="EMBL/GenBank/DDBJ databases">
        <authorList>
            <person name="Jaffe A."/>
        </authorList>
    </citation>
    <scope>NUCLEOTIDE SEQUENCE</scope>
    <source>
        <strain evidence="9">RIFCSPHIGHO2_01_FULL_AR10_44_11</strain>
    </source>
</reference>
<feature type="transmembrane region" description="Helical" evidence="7">
    <location>
        <begin position="57"/>
        <end position="75"/>
    </location>
</feature>
<feature type="domain" description="Cation/H+ exchanger transmembrane" evidence="8">
    <location>
        <begin position="16"/>
        <end position="373"/>
    </location>
</feature>
<feature type="transmembrane region" description="Helical" evidence="7">
    <location>
        <begin position="171"/>
        <end position="189"/>
    </location>
</feature>
<evidence type="ECO:0000256" key="4">
    <source>
        <dbReference type="ARBA" id="ARBA00022692"/>
    </source>
</evidence>
<proteinExistence type="inferred from homology"/>
<protein>
    <submittedName>
        <fullName evidence="9">Cation:proton antiporter</fullName>
    </submittedName>
</protein>
<feature type="transmembrane region" description="Helical" evidence="7">
    <location>
        <begin position="259"/>
        <end position="283"/>
    </location>
</feature>
<dbReference type="Pfam" id="PF00999">
    <property type="entry name" value="Na_H_Exchanger"/>
    <property type="match status" value="1"/>
</dbReference>
<evidence type="ECO:0000313" key="10">
    <source>
        <dbReference type="Proteomes" id="UP000677687"/>
    </source>
</evidence>
<keyword evidence="3" id="KW-0813">Transport</keyword>
<feature type="transmembrane region" description="Helical" evidence="7">
    <location>
        <begin position="32"/>
        <end position="51"/>
    </location>
</feature>
<dbReference type="GO" id="GO:0016020">
    <property type="term" value="C:membrane"/>
    <property type="evidence" value="ECO:0007669"/>
    <property type="project" value="UniProtKB-SubCell"/>
</dbReference>
<comment type="subcellular location">
    <subcellularLocation>
        <location evidence="1">Membrane</location>
        <topology evidence="1">Multi-pass membrane protein</topology>
    </subcellularLocation>
</comment>
<feature type="transmembrane region" description="Helical" evidence="7">
    <location>
        <begin position="357"/>
        <end position="377"/>
    </location>
</feature>
<comment type="similarity">
    <text evidence="2">Belongs to the monovalent cation:proton antiporter 2 (CPA2) transporter (TC 2.A.37) family.</text>
</comment>
<feature type="transmembrane region" description="Helical" evidence="7">
    <location>
        <begin position="209"/>
        <end position="238"/>
    </location>
</feature>
<gene>
    <name evidence="9" type="ORF">J4415_00200</name>
</gene>
<keyword evidence="6 7" id="KW-0472">Membrane</keyword>
<keyword evidence="4 7" id="KW-0812">Transmembrane</keyword>
<sequence length="483" mass="51368">MAAEVLPLTTIGIIIIIAIALSILVKKLNLNPVLGFIIAGFLLGPFALGFLHPTDALVVGFGEIGLFILLFYLGLELSLKDFIAAGSAAFGLALIDMAALIGFSLLFSIIVGFMLFSTSTAIVAKFAIDKGIIKQFPVRLAISILILQDFLGILLLVFVTSLSTAGSTLGLALTALVFAVAAFFAVYQLSQAVEKWLVKNNFGHVEMSLYALGIGMVVATLGSVLGLSTALGAYFAGFALAETRAGRKIKSDINFLRDFFLVFFFVSFGTSIFFSKAANAIVLPSLETLAFFGMIAVALAIGIIAINGAVFSVFGPLFRLARKDAVLSALLLVPLGEFVVIIANSASSVLAGSESGYISVIGVLLIAITVIVFAPLYNSLNLYRRVLNMIPEIFKERKTKAAPKPHTPYTIAQLKLFALNSFVVACLAVMTMILYAALPRFGVPIIFSREVTAAIGFVLFAFVPGYKAIKAAGNVLRHAIKAH</sequence>
<evidence type="ECO:0000256" key="5">
    <source>
        <dbReference type="ARBA" id="ARBA00022989"/>
    </source>
</evidence>
<evidence type="ECO:0000256" key="2">
    <source>
        <dbReference type="ARBA" id="ARBA00005551"/>
    </source>
</evidence>
<reference evidence="9" key="2">
    <citation type="submission" date="2021-05" db="EMBL/GenBank/DDBJ databases">
        <title>Protein family content uncovers lineage relationships and bacterial pathway maintenance mechanisms in DPANN archaea.</title>
        <authorList>
            <person name="Castelle C.J."/>
            <person name="Meheust R."/>
            <person name="Jaffe A.L."/>
            <person name="Seitz K."/>
            <person name="Gong X."/>
            <person name="Baker B.J."/>
            <person name="Banfield J.F."/>
        </authorList>
    </citation>
    <scope>NUCLEOTIDE SEQUENCE</scope>
    <source>
        <strain evidence="9">RIFCSPHIGHO2_01_FULL_AR10_44_11</strain>
    </source>
</reference>
<evidence type="ECO:0000256" key="3">
    <source>
        <dbReference type="ARBA" id="ARBA00022448"/>
    </source>
</evidence>
<feature type="transmembrane region" description="Helical" evidence="7">
    <location>
        <begin position="289"/>
        <end position="314"/>
    </location>
</feature>
<dbReference type="Gene3D" id="1.20.1530.20">
    <property type="match status" value="1"/>
</dbReference>
<dbReference type="Proteomes" id="UP000677687">
    <property type="component" value="Unassembled WGS sequence"/>
</dbReference>
<dbReference type="PANTHER" id="PTHR42751">
    <property type="entry name" value="SODIUM/HYDROGEN EXCHANGER FAMILY/TRKA DOMAIN PROTEIN"/>
    <property type="match status" value="1"/>
</dbReference>
<accession>A0A8T4KU21</accession>
<evidence type="ECO:0000256" key="7">
    <source>
        <dbReference type="SAM" id="Phobius"/>
    </source>
</evidence>
<dbReference type="GO" id="GO:1902600">
    <property type="term" value="P:proton transmembrane transport"/>
    <property type="evidence" value="ECO:0007669"/>
    <property type="project" value="InterPro"/>
</dbReference>
<feature type="transmembrane region" description="Helical" evidence="7">
    <location>
        <begin position="87"/>
        <end position="116"/>
    </location>
</feature>
<organism evidence="9 10">
    <name type="scientific">Candidatus Iainarchaeum sp</name>
    <dbReference type="NCBI Taxonomy" id="3101447"/>
    <lineage>
        <taxon>Archaea</taxon>
        <taxon>Candidatus Iainarchaeota</taxon>
        <taxon>Candidatus Iainarchaeia</taxon>
        <taxon>Candidatus Iainarchaeales</taxon>
        <taxon>Candidatus Iainarchaeaceae</taxon>
        <taxon>Candidatus Iainarchaeum</taxon>
    </lineage>
</organism>
<dbReference type="EMBL" id="JAGVWD010000003">
    <property type="protein sequence ID" value="MBS3057032.1"/>
    <property type="molecule type" value="Genomic_DNA"/>
</dbReference>
<keyword evidence="5 7" id="KW-1133">Transmembrane helix</keyword>
<feature type="transmembrane region" description="Helical" evidence="7">
    <location>
        <begin position="416"/>
        <end position="438"/>
    </location>
</feature>
<name>A0A8T4KU21_9ARCH</name>
<dbReference type="AlphaFoldDB" id="A0A8T4KU21"/>
<feature type="transmembrane region" description="Helical" evidence="7">
    <location>
        <begin position="6"/>
        <end position="25"/>
    </location>
</feature>
<dbReference type="InterPro" id="IPR006153">
    <property type="entry name" value="Cation/H_exchanger_TM"/>
</dbReference>
<evidence type="ECO:0000259" key="8">
    <source>
        <dbReference type="Pfam" id="PF00999"/>
    </source>
</evidence>